<evidence type="ECO:0000256" key="1">
    <source>
        <dbReference type="SAM" id="MobiDB-lite"/>
    </source>
</evidence>
<evidence type="ECO:0000256" key="2">
    <source>
        <dbReference type="SAM" id="Phobius"/>
    </source>
</evidence>
<comment type="caution">
    <text evidence="3">The sequence shown here is derived from an EMBL/GenBank/DDBJ whole genome shotgun (WGS) entry which is preliminary data.</text>
</comment>
<accession>A0ABR3GLS5</accession>
<evidence type="ECO:0000313" key="3">
    <source>
        <dbReference type="EMBL" id="KAL0636879.1"/>
    </source>
</evidence>
<gene>
    <name evidence="3" type="ORF">Q9L58_004101</name>
</gene>
<proteinExistence type="predicted"/>
<dbReference type="Proteomes" id="UP001447188">
    <property type="component" value="Unassembled WGS sequence"/>
</dbReference>
<feature type="compositionally biased region" description="Polar residues" evidence="1">
    <location>
        <begin position="164"/>
        <end position="180"/>
    </location>
</feature>
<reference evidence="3 4" key="1">
    <citation type="submission" date="2024-02" db="EMBL/GenBank/DDBJ databases">
        <title>Discinaceae phylogenomics.</title>
        <authorList>
            <person name="Dirks A.C."/>
            <person name="James T.Y."/>
        </authorList>
    </citation>
    <scope>NUCLEOTIDE SEQUENCE [LARGE SCALE GENOMIC DNA]</scope>
    <source>
        <strain evidence="3 4">ACD0624</strain>
    </source>
</reference>
<evidence type="ECO:0000313" key="4">
    <source>
        <dbReference type="Proteomes" id="UP001447188"/>
    </source>
</evidence>
<sequence>MSTSLAPASVRRGYGCQREVYHPLSKRAEPTAVTYYDTSDEEDEGKVQKITKAPSTPVKATPVKATSMFSGESAITASSTQISTALVIRKSTPKNSPAAGTAKKDTVDRKGKGKEKRPVFLLDEMVAMTFDNTAEPSSSSAPKRHTTAPSTPPRQKRTPFSVLTPENTFGASSPFKTRNTGAGKETGKEKDKENGAWDSYNYGSIPGGFDEEANLHILFEIPHGTGVLFGDTRGWLLSFILFVGSFAVEMIEFYMILFDLHDGWAGGAL</sequence>
<feature type="transmembrane region" description="Helical" evidence="2">
    <location>
        <begin position="235"/>
        <end position="257"/>
    </location>
</feature>
<protein>
    <submittedName>
        <fullName evidence="3">Uncharacterized protein</fullName>
    </submittedName>
</protein>
<feature type="region of interest" description="Disordered" evidence="1">
    <location>
        <begin position="133"/>
        <end position="197"/>
    </location>
</feature>
<keyword evidence="2" id="KW-1133">Transmembrane helix</keyword>
<keyword evidence="4" id="KW-1185">Reference proteome</keyword>
<name>A0ABR3GLS5_9PEZI</name>
<dbReference type="EMBL" id="JBBBZM010000042">
    <property type="protein sequence ID" value="KAL0636879.1"/>
    <property type="molecule type" value="Genomic_DNA"/>
</dbReference>
<organism evidence="3 4">
    <name type="scientific">Discina gigas</name>
    <dbReference type="NCBI Taxonomy" id="1032678"/>
    <lineage>
        <taxon>Eukaryota</taxon>
        <taxon>Fungi</taxon>
        <taxon>Dikarya</taxon>
        <taxon>Ascomycota</taxon>
        <taxon>Pezizomycotina</taxon>
        <taxon>Pezizomycetes</taxon>
        <taxon>Pezizales</taxon>
        <taxon>Discinaceae</taxon>
        <taxon>Discina</taxon>
    </lineage>
</organism>
<keyword evidence="2" id="KW-0472">Membrane</keyword>
<feature type="region of interest" description="Disordered" evidence="1">
    <location>
        <begin position="88"/>
        <end position="118"/>
    </location>
</feature>
<feature type="compositionally biased region" description="Basic and acidic residues" evidence="1">
    <location>
        <begin position="185"/>
        <end position="195"/>
    </location>
</feature>
<keyword evidence="2" id="KW-0812">Transmembrane</keyword>